<dbReference type="Pfam" id="PF05648">
    <property type="entry name" value="PEX11"/>
    <property type="match status" value="1"/>
</dbReference>
<comment type="caution">
    <text evidence="5">The sequence shown here is derived from an EMBL/GenBank/DDBJ whole genome shotgun (WGS) entry which is preliminary data.</text>
</comment>
<evidence type="ECO:0000256" key="3">
    <source>
        <dbReference type="ARBA" id="ARBA00046271"/>
    </source>
</evidence>
<feature type="region of interest" description="Disordered" evidence="4">
    <location>
        <begin position="807"/>
        <end position="837"/>
    </location>
</feature>
<keyword evidence="6" id="KW-1185">Reference proteome</keyword>
<sequence length="986" mass="109517">MAPPLLSAKNIETLDKLCRFLSSVRGTDKVLMLYSYVSKIAIARLQARDPKSVLATRLRNFAIPVGDTRMLLRYYGLIPLFQWIIFSERNPPPTPFLRLVYRLQNLANLAYYPLEHVYYLASHKVINLTEETTNKIGMWSCRFWAAYVILYFLQLHQEHRLLEMRQLQLTQRSRGNSEPKEILRAEQKSIANDVEGLLVNTIINTAYFPLTLHWSVENSSFPEIGVGLCGSVAAKNSFELMGVQSEEHQQQPFLLRRCVRVLKRRESSAEERMAALTVVNRVLTLGMTAELKRNSQSRLSLKLAELKSDLQSPIDQEQESQLALYSTLASAIFVTNARFIRRMLLPAAAAGLQATVLSLTRIFSALLFTNSDPKHNLNINTECINGLLSLALPFVKLLVSDSDPDSDNDGIICDILSQFTVHKYGILKILDPDIISMLLQIATDVHKKKQYDGILDSKTSRNNGVSCENSSHTFVSPVFLLLRQLISSVELFTQSFTSSDIKFVKDAMMHLVKEVSRFFDEAGNAGSVKFDFMRLLITILIVCDELNVFEKHNAKDNAWNIHIRNGLFDVIQSRLSDEDRISALILASSTFQTVGPTWLFPTLSLSSPLSQSVLIDHPKFATLLVSLTCIDLRVRLDESNPETNTSPSHETSDNKASGSHDVSATISYLSLLANAIKAIVQTFPDSEDNIEGTMNSTDPIKSFPHNLLISLHHALAEVFVAVLAYLVDLHEIYANNRGNVGEFVGSEKSGVIRAAIVAIGVWLSEDSDAANVPEVCAGMDVLVTVVREVGFSDLGGFLIHVTAQENNDSNNEGLDLSENSWGEKDVESGGGNNSGGNAKKRFKECGGVDMLVDWVLFFEDKTGGGLEEMRMAVCCLLNLVVADGVKILASSTVNAGDVGWQIVEKCLLTDLKSGFQEDDAVHVMNACCLSLFILKDVDETSFSRENANKTAKSAIIVLYESRKLEHTGSDLWNQISELWFLATNGV</sequence>
<name>A0AAD5SWK0_9FUNG</name>
<accession>A0AAD5SWK0</accession>
<dbReference type="Proteomes" id="UP001211907">
    <property type="component" value="Unassembled WGS sequence"/>
</dbReference>
<dbReference type="EMBL" id="JADGJH010001349">
    <property type="protein sequence ID" value="KAJ3114654.1"/>
    <property type="molecule type" value="Genomic_DNA"/>
</dbReference>
<keyword evidence="2" id="KW-0576">Peroxisome</keyword>
<evidence type="ECO:0000313" key="6">
    <source>
        <dbReference type="Proteomes" id="UP001211907"/>
    </source>
</evidence>
<feature type="compositionally biased region" description="Polar residues" evidence="4">
    <location>
        <begin position="807"/>
        <end position="820"/>
    </location>
</feature>
<gene>
    <name evidence="5" type="ORF">HK100_001589</name>
</gene>
<evidence type="ECO:0000256" key="2">
    <source>
        <dbReference type="ARBA" id="ARBA00023140"/>
    </source>
</evidence>
<organism evidence="5 6">
    <name type="scientific">Physocladia obscura</name>
    <dbReference type="NCBI Taxonomy" id="109957"/>
    <lineage>
        <taxon>Eukaryota</taxon>
        <taxon>Fungi</taxon>
        <taxon>Fungi incertae sedis</taxon>
        <taxon>Chytridiomycota</taxon>
        <taxon>Chytridiomycota incertae sedis</taxon>
        <taxon>Chytridiomycetes</taxon>
        <taxon>Chytridiales</taxon>
        <taxon>Chytriomycetaceae</taxon>
        <taxon>Physocladia</taxon>
    </lineage>
</organism>
<reference evidence="5" key="1">
    <citation type="submission" date="2020-05" db="EMBL/GenBank/DDBJ databases">
        <title>Phylogenomic resolution of chytrid fungi.</title>
        <authorList>
            <person name="Stajich J.E."/>
            <person name="Amses K."/>
            <person name="Simmons R."/>
            <person name="Seto K."/>
            <person name="Myers J."/>
            <person name="Bonds A."/>
            <person name="Quandt C.A."/>
            <person name="Barry K."/>
            <person name="Liu P."/>
            <person name="Grigoriev I."/>
            <person name="Longcore J.E."/>
            <person name="James T.Y."/>
        </authorList>
    </citation>
    <scope>NUCLEOTIDE SEQUENCE</scope>
    <source>
        <strain evidence="5">JEL0513</strain>
    </source>
</reference>
<evidence type="ECO:0000256" key="4">
    <source>
        <dbReference type="SAM" id="MobiDB-lite"/>
    </source>
</evidence>
<evidence type="ECO:0000313" key="5">
    <source>
        <dbReference type="EMBL" id="KAJ3114654.1"/>
    </source>
</evidence>
<dbReference type="GO" id="GO:0005778">
    <property type="term" value="C:peroxisomal membrane"/>
    <property type="evidence" value="ECO:0007669"/>
    <property type="project" value="UniProtKB-SubCell"/>
</dbReference>
<dbReference type="GO" id="GO:0016559">
    <property type="term" value="P:peroxisome fission"/>
    <property type="evidence" value="ECO:0007669"/>
    <property type="project" value="InterPro"/>
</dbReference>
<feature type="region of interest" description="Disordered" evidence="4">
    <location>
        <begin position="638"/>
        <end position="659"/>
    </location>
</feature>
<dbReference type="Pfam" id="PF05536">
    <property type="entry name" value="Neurochondrin"/>
    <property type="match status" value="1"/>
</dbReference>
<dbReference type="PANTHER" id="PTHR13109:SF7">
    <property type="entry name" value="NEUROCHONDRIN"/>
    <property type="match status" value="1"/>
</dbReference>
<dbReference type="InterPro" id="IPR008733">
    <property type="entry name" value="PEX11"/>
</dbReference>
<comment type="subcellular location">
    <subcellularLocation>
        <location evidence="3">Peroxisome membrane</location>
    </subcellularLocation>
</comment>
<dbReference type="InterPro" id="IPR008709">
    <property type="entry name" value="Neurochondrin"/>
</dbReference>
<proteinExistence type="predicted"/>
<keyword evidence="1" id="KW-0472">Membrane</keyword>
<evidence type="ECO:0000256" key="1">
    <source>
        <dbReference type="ARBA" id="ARBA00023136"/>
    </source>
</evidence>
<protein>
    <submittedName>
        <fullName evidence="5">Uncharacterized protein</fullName>
    </submittedName>
</protein>
<dbReference type="AlphaFoldDB" id="A0AAD5SWK0"/>
<dbReference type="PANTHER" id="PTHR13109">
    <property type="entry name" value="NEUROCHONDRIN"/>
    <property type="match status" value="1"/>
</dbReference>
<feature type="compositionally biased region" description="Polar residues" evidence="4">
    <location>
        <begin position="641"/>
        <end position="659"/>
    </location>
</feature>